<gene>
    <name evidence="1" type="ORF">URODEC1_LOCUS104181</name>
</gene>
<dbReference type="EMBL" id="OZ075116">
    <property type="protein sequence ID" value="CAL5072742.1"/>
    <property type="molecule type" value="Genomic_DNA"/>
</dbReference>
<reference evidence="2" key="1">
    <citation type="submission" date="2024-06" db="EMBL/GenBank/DDBJ databases">
        <authorList>
            <person name="Ryan C."/>
        </authorList>
    </citation>
    <scope>NUCLEOTIDE SEQUENCE [LARGE SCALE GENOMIC DNA]</scope>
</reference>
<evidence type="ECO:0000313" key="1">
    <source>
        <dbReference type="EMBL" id="CAL5072742.1"/>
    </source>
</evidence>
<name>A0ABC9FBI8_9POAL</name>
<evidence type="ECO:0008006" key="3">
    <source>
        <dbReference type="Google" id="ProtNLM"/>
    </source>
</evidence>
<dbReference type="Proteomes" id="UP001497457">
    <property type="component" value="Chromosome 6rd"/>
</dbReference>
<dbReference type="AlphaFoldDB" id="A0ABC9FBI8"/>
<accession>A0ABC9FBI8</accession>
<proteinExistence type="predicted"/>
<organism evidence="1 2">
    <name type="scientific">Urochloa decumbens</name>
    <dbReference type="NCBI Taxonomy" id="240449"/>
    <lineage>
        <taxon>Eukaryota</taxon>
        <taxon>Viridiplantae</taxon>
        <taxon>Streptophyta</taxon>
        <taxon>Embryophyta</taxon>
        <taxon>Tracheophyta</taxon>
        <taxon>Spermatophyta</taxon>
        <taxon>Magnoliopsida</taxon>
        <taxon>Liliopsida</taxon>
        <taxon>Poales</taxon>
        <taxon>Poaceae</taxon>
        <taxon>PACMAD clade</taxon>
        <taxon>Panicoideae</taxon>
        <taxon>Panicodae</taxon>
        <taxon>Paniceae</taxon>
        <taxon>Melinidinae</taxon>
        <taxon>Urochloa</taxon>
    </lineage>
</organism>
<dbReference type="Gene3D" id="3.80.10.10">
    <property type="entry name" value="Ribonuclease Inhibitor"/>
    <property type="match status" value="1"/>
</dbReference>
<protein>
    <recommendedName>
        <fullName evidence="3">FBD domain-containing protein</fullName>
    </recommendedName>
</protein>
<dbReference type="InterPro" id="IPR032675">
    <property type="entry name" value="LRR_dom_sf"/>
</dbReference>
<dbReference type="InterPro" id="IPR036047">
    <property type="entry name" value="F-box-like_dom_sf"/>
</dbReference>
<evidence type="ECO:0000313" key="2">
    <source>
        <dbReference type="Proteomes" id="UP001497457"/>
    </source>
</evidence>
<dbReference type="PANTHER" id="PTHR34709:SF56">
    <property type="entry name" value="FBD DOMAIN-CONTAINING PROTEIN"/>
    <property type="match status" value="1"/>
</dbReference>
<dbReference type="InterPro" id="IPR055312">
    <property type="entry name" value="FBL15-like"/>
</dbReference>
<dbReference type="PANTHER" id="PTHR34709">
    <property type="entry name" value="OS10G0396666 PROTEIN"/>
    <property type="match status" value="1"/>
</dbReference>
<sequence>MAAGVACDFCREDQLEMECCRGGLLPRSAAAVLAGLLPLPDCEEDRISALPDDMLLQILARLGCARAAAHTGLLARRWRGLWARLPELTFHRIAPAPLDTALAMVARPAPSLLDIHFFNHHEFEPARVSSLLRAAAALAPAEFVLHVTGGIQPGPVELPCFNRTTSIKLDLFCVCFTLPPGGGFPALESLHLENGHIDGADMLPLCPRLRKLWALDWKSDSVVLHSEALEDLAVYATRQIRHIDIVAPAVKKLYLVAHYGVRKEFSLSFSAPAVEDLTWKCETKAISYRFGVIWRMWSLTFSTFLQPLGNNQLANNSEIMPSQAQHRRVGVLSLNLETNVYSGDAAMTFEQEIHRFQVTDFSILELDLTQRGHVYGAIVLHLIGLCTSIQKLKVTLDEYTMGDACFADCLCDQPNNWRSQSISLNDLNEVEIQCCRGQDHEVDLLKVLLRCATGLERVTLRFSRKHPPSDRGLAEIDGILKAYPYVKCNIYH</sequence>
<keyword evidence="2" id="KW-1185">Reference proteome</keyword>
<dbReference type="SUPFAM" id="SSF81383">
    <property type="entry name" value="F-box domain"/>
    <property type="match status" value="1"/>
</dbReference>
<reference evidence="1 2" key="2">
    <citation type="submission" date="2024-10" db="EMBL/GenBank/DDBJ databases">
        <authorList>
            <person name="Ryan C."/>
        </authorList>
    </citation>
    <scope>NUCLEOTIDE SEQUENCE [LARGE SCALE GENOMIC DNA]</scope>
</reference>